<dbReference type="PROSITE" id="PS00012">
    <property type="entry name" value="PHOSPHOPANTETHEINE"/>
    <property type="match status" value="1"/>
</dbReference>
<evidence type="ECO:0000256" key="1">
    <source>
        <dbReference type="ARBA" id="ARBA00001957"/>
    </source>
</evidence>
<dbReference type="InterPro" id="IPR010071">
    <property type="entry name" value="AA_adenyl_dom"/>
</dbReference>
<protein>
    <submittedName>
        <fullName evidence="6">Amino acid adenylation domain-containing protein</fullName>
    </submittedName>
</protein>
<dbReference type="GO" id="GO:0005737">
    <property type="term" value="C:cytoplasm"/>
    <property type="evidence" value="ECO:0007669"/>
    <property type="project" value="TreeGrafter"/>
</dbReference>
<reference evidence="6 7" key="1">
    <citation type="submission" date="2016-06" db="EMBL/GenBank/DDBJ databases">
        <authorList>
            <person name="Kjaerup R.B."/>
            <person name="Dalgaard T.S."/>
            <person name="Juul-Madsen H.R."/>
        </authorList>
    </citation>
    <scope>NUCLEOTIDE SEQUENCE [LARGE SCALE GENOMIC DNA]</scope>
    <source>
        <strain evidence="6 7">DSM 43913</strain>
    </source>
</reference>
<dbReference type="InterPro" id="IPR006162">
    <property type="entry name" value="Ppantetheine_attach_site"/>
</dbReference>
<comment type="similarity">
    <text evidence="2">Belongs to the ATP-dependent AMP-binding enzyme family.</text>
</comment>
<dbReference type="CDD" id="cd19531">
    <property type="entry name" value="LCL_NRPS-like"/>
    <property type="match status" value="1"/>
</dbReference>
<dbReference type="InterPro" id="IPR025110">
    <property type="entry name" value="AMP-bd_C"/>
</dbReference>
<dbReference type="GO" id="GO:0043041">
    <property type="term" value="P:amino acid activation for nonribosomal peptide biosynthetic process"/>
    <property type="evidence" value="ECO:0007669"/>
    <property type="project" value="TreeGrafter"/>
</dbReference>
<dbReference type="InterPro" id="IPR023213">
    <property type="entry name" value="CAT-like_dom_sf"/>
</dbReference>
<dbReference type="PANTHER" id="PTHR45527">
    <property type="entry name" value="NONRIBOSOMAL PEPTIDE SYNTHETASE"/>
    <property type="match status" value="1"/>
</dbReference>
<feature type="domain" description="Carrier" evidence="5">
    <location>
        <begin position="77"/>
        <end position="154"/>
    </location>
</feature>
<accession>A0A1C5G7E0</accession>
<evidence type="ECO:0000256" key="2">
    <source>
        <dbReference type="ARBA" id="ARBA00006432"/>
    </source>
</evidence>
<dbReference type="Gene3D" id="3.30.559.30">
    <property type="entry name" value="Nonribosomal peptide synthetase, condensation domain"/>
    <property type="match status" value="1"/>
</dbReference>
<dbReference type="InterPro" id="IPR001242">
    <property type="entry name" value="Condensation_dom"/>
</dbReference>
<organism evidence="6 7">
    <name type="scientific">Micromonospora echinofusca</name>
    <dbReference type="NCBI Taxonomy" id="47858"/>
    <lineage>
        <taxon>Bacteria</taxon>
        <taxon>Bacillati</taxon>
        <taxon>Actinomycetota</taxon>
        <taxon>Actinomycetes</taxon>
        <taxon>Micromonosporales</taxon>
        <taxon>Micromonosporaceae</taxon>
        <taxon>Micromonospora</taxon>
    </lineage>
</organism>
<dbReference type="Pfam" id="PF13193">
    <property type="entry name" value="AMP-binding_C"/>
    <property type="match status" value="1"/>
</dbReference>
<dbReference type="SUPFAM" id="SSF52777">
    <property type="entry name" value="CoA-dependent acyltransferases"/>
    <property type="match status" value="2"/>
</dbReference>
<dbReference type="RefSeq" id="WP_088999758.1">
    <property type="nucleotide sequence ID" value="NZ_LT607733.1"/>
</dbReference>
<feature type="domain" description="Carrier" evidence="5">
    <location>
        <begin position="1129"/>
        <end position="1206"/>
    </location>
</feature>
<dbReference type="PROSITE" id="PS50075">
    <property type="entry name" value="CARRIER"/>
    <property type="match status" value="2"/>
</dbReference>
<dbReference type="InterPro" id="IPR009081">
    <property type="entry name" value="PP-bd_ACP"/>
</dbReference>
<dbReference type="GO" id="GO:0031177">
    <property type="term" value="F:phosphopantetheine binding"/>
    <property type="evidence" value="ECO:0007669"/>
    <property type="project" value="InterPro"/>
</dbReference>
<dbReference type="SMART" id="SM00823">
    <property type="entry name" value="PKS_PP"/>
    <property type="match status" value="2"/>
</dbReference>
<dbReference type="NCBIfam" id="TIGR01733">
    <property type="entry name" value="AA-adenyl-dom"/>
    <property type="match status" value="1"/>
</dbReference>
<dbReference type="AlphaFoldDB" id="A0A1C5G7E0"/>
<name>A0A1C5G7E0_MICEH</name>
<dbReference type="SUPFAM" id="SSF56801">
    <property type="entry name" value="Acetyl-CoA synthetase-like"/>
    <property type="match status" value="2"/>
</dbReference>
<dbReference type="Pfam" id="PF00668">
    <property type="entry name" value="Condensation"/>
    <property type="match status" value="1"/>
</dbReference>
<comment type="cofactor">
    <cofactor evidence="1">
        <name>pantetheine 4'-phosphate</name>
        <dbReference type="ChEBI" id="CHEBI:47942"/>
    </cofactor>
</comment>
<dbReference type="GO" id="GO:0044550">
    <property type="term" value="P:secondary metabolite biosynthetic process"/>
    <property type="evidence" value="ECO:0007669"/>
    <property type="project" value="UniProtKB-ARBA"/>
</dbReference>
<dbReference type="FunFam" id="3.40.50.12780:FF:000012">
    <property type="entry name" value="Non-ribosomal peptide synthetase"/>
    <property type="match status" value="1"/>
</dbReference>
<dbReference type="FunFam" id="2.30.38.10:FF:000001">
    <property type="entry name" value="Non-ribosomal peptide synthetase PvdI"/>
    <property type="match status" value="1"/>
</dbReference>
<keyword evidence="7" id="KW-1185">Reference proteome</keyword>
<dbReference type="GO" id="GO:0003824">
    <property type="term" value="F:catalytic activity"/>
    <property type="evidence" value="ECO:0007669"/>
    <property type="project" value="InterPro"/>
</dbReference>
<gene>
    <name evidence="6" type="ORF">GA0070610_2022</name>
</gene>
<evidence type="ECO:0000256" key="3">
    <source>
        <dbReference type="ARBA" id="ARBA00022450"/>
    </source>
</evidence>
<dbReference type="FunFam" id="3.30.300.30:FF:000010">
    <property type="entry name" value="Enterobactin synthetase component F"/>
    <property type="match status" value="1"/>
</dbReference>
<sequence length="1234" mass="132009">MTGSSGRGPEQLVAYLATSDAALDEAQVRRFLAGRLPAPLIPSSFVLLDALPTTASGKIDRRALPAPRPTGDGGRGAPVGALESRLAQVWGEVLGVPAEQVGRDDDFFALGGHSLAAMRLAGRLGEFAGSAVTVRTVFEHPTLARQAALIGDAAGLAPAGMQPRSAPVPRSGGDRRPLSFGQQRLWLFEQARPGTAAYVVNAVSRTGQVLDEKRLTVAVDDVVRRHEALRSRFGDTDGVPYQQVEPDLRILPTAHDVRDPRAGRALGAARAIVERAAETPFSLRHGPLLRVDLIRVADDDTWLSLTLHHIVCDGWSLELLVRELADAYHRTDAGAAVPPPLPVQYGDYAAWQRERLDGPRLDRLLTHWRGLLADAPVRPLVPTDAPDPTRDYTGGTVDFTISAALTRRLRSVCQDHDVTLYMLLLTGFAALLARRSGERDILVGTPVADRDARETEPLIGFLVNTVVLRMTVEPAAPLRDLLAHVRQVTLDAFNHKELPFERLVAELSRAGATEPALFQAMFALQNAVPVAGGHDFGPYEVTSGTGGTDLVMSMEEVDSHLVGRLEYDTGLFRPDSMRVLVDLYREILATLATVPEVATADLPALSGTEWQALVHDANDTVAAYPHDRCVHQLIEERARSAGDRVAVVCGAESLTYAELDARADALARRLLARGAGPDRLVAVGVHRVELVVALLAVLKSGAAYLPVDPSQPASRVAAALRQARPALVIGDTVEAPPGTEVVSPAADPAHEPPPFAGALPAVDPDHLAYALFTSGSTGVPKGVMVSHRSLCAEVTWRNGYLGLGADDAVLQTFAASFDPSVWEIVGTLAAGARLVLLPHGADDDLRAVADSLRAGGVTVLQAVPSKLRLLLATDAFAGARGLRCLVAGGEALPADLVAQVHAAVPADLHNLYGPTEACIDATAFPVPRPLPGSDAAPIGRPAGNTTVHLLDERGRPVPPGALGELYIGGLGLARGYLHRPDLTAERFVPDPFSDEPGARLYRTGDLARRDPDGDIRFVGRRDDQVKVRGYRVELGEIEAVLQGHPAVRHAVVLLHGEPAAERHLVAYLTGDAPDTAELRRYLRSRLPHYMVPTAYVVLAALPLLPSGKVDRRALPAPERYDTVGHDRTPPRTPTERRLVALWAQALDVPVERIGVHDSFFDLGGNSLLAARLNARIAGSFGVEMPLGRLFDHPTPAELATAVEEQVIDLVSALSDDEAAQWLSRLGPTTEEESS</sequence>
<dbReference type="FunFam" id="1.10.1200.10:FF:000005">
    <property type="entry name" value="Nonribosomal peptide synthetase 1"/>
    <property type="match status" value="2"/>
</dbReference>
<dbReference type="GO" id="GO:0008610">
    <property type="term" value="P:lipid biosynthetic process"/>
    <property type="evidence" value="ECO:0007669"/>
    <property type="project" value="UniProtKB-ARBA"/>
</dbReference>
<dbReference type="GeneID" id="95801840"/>
<dbReference type="InterPro" id="IPR020806">
    <property type="entry name" value="PKS_PP-bd"/>
</dbReference>
<dbReference type="InterPro" id="IPR036736">
    <property type="entry name" value="ACP-like_sf"/>
</dbReference>
<dbReference type="Pfam" id="PF00501">
    <property type="entry name" value="AMP-binding"/>
    <property type="match status" value="1"/>
</dbReference>
<dbReference type="SUPFAM" id="SSF47336">
    <property type="entry name" value="ACP-like"/>
    <property type="match status" value="2"/>
</dbReference>
<keyword evidence="3" id="KW-0596">Phosphopantetheine</keyword>
<evidence type="ECO:0000313" key="6">
    <source>
        <dbReference type="EMBL" id="SCG15779.1"/>
    </source>
</evidence>
<dbReference type="Proteomes" id="UP000198251">
    <property type="component" value="Chromosome I"/>
</dbReference>
<dbReference type="Gene3D" id="3.30.559.10">
    <property type="entry name" value="Chloramphenicol acetyltransferase-like domain"/>
    <property type="match status" value="1"/>
</dbReference>
<dbReference type="Pfam" id="PF00550">
    <property type="entry name" value="PP-binding"/>
    <property type="match status" value="2"/>
</dbReference>
<dbReference type="Gene3D" id="3.30.300.30">
    <property type="match status" value="2"/>
</dbReference>
<dbReference type="CDD" id="cd05930">
    <property type="entry name" value="A_NRPS"/>
    <property type="match status" value="1"/>
</dbReference>
<dbReference type="Gene3D" id="3.40.50.12780">
    <property type="entry name" value="N-terminal domain of ligase-like"/>
    <property type="match status" value="1"/>
</dbReference>
<dbReference type="EMBL" id="LT607733">
    <property type="protein sequence ID" value="SCG15779.1"/>
    <property type="molecule type" value="Genomic_DNA"/>
</dbReference>
<dbReference type="PANTHER" id="PTHR45527:SF1">
    <property type="entry name" value="FATTY ACID SYNTHASE"/>
    <property type="match status" value="1"/>
</dbReference>
<dbReference type="InterPro" id="IPR045851">
    <property type="entry name" value="AMP-bd_C_sf"/>
</dbReference>
<dbReference type="InterPro" id="IPR042099">
    <property type="entry name" value="ANL_N_sf"/>
</dbReference>
<dbReference type="Gene3D" id="1.10.1200.10">
    <property type="entry name" value="ACP-like"/>
    <property type="match status" value="2"/>
</dbReference>
<dbReference type="InterPro" id="IPR000873">
    <property type="entry name" value="AMP-dep_synth/lig_dom"/>
</dbReference>
<evidence type="ECO:0000259" key="5">
    <source>
        <dbReference type="PROSITE" id="PS50075"/>
    </source>
</evidence>
<proteinExistence type="inferred from homology"/>
<keyword evidence="4" id="KW-0597">Phosphoprotein</keyword>
<evidence type="ECO:0000313" key="7">
    <source>
        <dbReference type="Proteomes" id="UP000198251"/>
    </source>
</evidence>
<evidence type="ECO:0000256" key="4">
    <source>
        <dbReference type="ARBA" id="ARBA00022553"/>
    </source>
</evidence>